<dbReference type="InterPro" id="IPR011659">
    <property type="entry name" value="WD40"/>
</dbReference>
<feature type="signal peptide" evidence="6">
    <location>
        <begin position="1"/>
        <end position="18"/>
    </location>
</feature>
<organism evidence="8 9">
    <name type="scientific">Pontibacter ramchanderi</name>
    <dbReference type="NCBI Taxonomy" id="1179743"/>
    <lineage>
        <taxon>Bacteria</taxon>
        <taxon>Pseudomonadati</taxon>
        <taxon>Bacteroidota</taxon>
        <taxon>Cytophagia</taxon>
        <taxon>Cytophagales</taxon>
        <taxon>Hymenobacteraceae</taxon>
        <taxon>Pontibacter</taxon>
    </lineage>
</organism>
<dbReference type="EMBL" id="PJMU01000001">
    <property type="protein sequence ID" value="PKV75622.1"/>
    <property type="molecule type" value="Genomic_DNA"/>
</dbReference>
<evidence type="ECO:0000256" key="2">
    <source>
        <dbReference type="ARBA" id="ARBA00022670"/>
    </source>
</evidence>
<dbReference type="Gene3D" id="2.120.10.30">
    <property type="entry name" value="TolB, C-terminal domain"/>
    <property type="match status" value="3"/>
</dbReference>
<feature type="chain" id="PRO_5014950156" evidence="6">
    <location>
        <begin position="19"/>
        <end position="683"/>
    </location>
</feature>
<dbReference type="InterPro" id="IPR029058">
    <property type="entry name" value="AB_hydrolase_fold"/>
</dbReference>
<keyword evidence="3 6" id="KW-0732">Signal</keyword>
<evidence type="ECO:0000313" key="8">
    <source>
        <dbReference type="EMBL" id="PKV75622.1"/>
    </source>
</evidence>
<accession>A0A2N3V1X4</accession>
<comment type="caution">
    <text evidence="8">The sequence shown here is derived from an EMBL/GenBank/DDBJ whole genome shotgun (WGS) entry which is preliminary data.</text>
</comment>
<dbReference type="RefSeq" id="WP_101442845.1">
    <property type="nucleotide sequence ID" value="NZ_PJMU01000001.1"/>
</dbReference>
<dbReference type="PANTHER" id="PTHR42776:SF13">
    <property type="entry name" value="DIPEPTIDYL-PEPTIDASE 5"/>
    <property type="match status" value="1"/>
</dbReference>
<evidence type="ECO:0000313" key="9">
    <source>
        <dbReference type="Proteomes" id="UP000233782"/>
    </source>
</evidence>
<dbReference type="OrthoDB" id="9812921at2"/>
<evidence type="ECO:0000256" key="4">
    <source>
        <dbReference type="ARBA" id="ARBA00022801"/>
    </source>
</evidence>
<dbReference type="SUPFAM" id="SSF82171">
    <property type="entry name" value="DPP6 N-terminal domain-like"/>
    <property type="match status" value="1"/>
</dbReference>
<dbReference type="Gene3D" id="3.40.50.1820">
    <property type="entry name" value="alpha/beta hydrolase"/>
    <property type="match status" value="1"/>
</dbReference>
<dbReference type="AlphaFoldDB" id="A0A2N3V1X4"/>
<reference evidence="8 9" key="1">
    <citation type="submission" date="2017-12" db="EMBL/GenBank/DDBJ databases">
        <title>Genomic Encyclopedia of Type Strains, Phase III (KMG-III): the genomes of soil and plant-associated and newly described type strains.</title>
        <authorList>
            <person name="Whitman W."/>
        </authorList>
    </citation>
    <scope>NUCLEOTIDE SEQUENCE [LARGE SCALE GENOMIC DNA]</scope>
    <source>
        <strain evidence="8 9">LP43</strain>
    </source>
</reference>
<evidence type="ECO:0000259" key="7">
    <source>
        <dbReference type="Pfam" id="PF00326"/>
    </source>
</evidence>
<dbReference type="GO" id="GO:0006508">
    <property type="term" value="P:proteolysis"/>
    <property type="evidence" value="ECO:0007669"/>
    <property type="project" value="UniProtKB-KW"/>
</dbReference>
<evidence type="ECO:0000256" key="5">
    <source>
        <dbReference type="ARBA" id="ARBA00022825"/>
    </source>
</evidence>
<sequence>MKKIMILAGVFAATMAQAQQQRMTPELLWKLGRVSAETITPDGKSVIYGVSYPNVEENSSERNLYAIPVTGGQATQLTSTKGGESLVHIDKATGNMVYLHKGQLWQLTGGKGEPKQLTNVEGGLSNVRFSPDGKHLLFSREIEVKKMHSTDLYPELKKSNAYVYDDLNYRHWDTWEDGKFQHIFYASYNNGQLGTPVDLMKGEPFDAPQMPFGGKEDAIWSPDSKAILYVSKKKFGKDYAMSTNTDIYRYDIASGKTTNLTEGNLGYDTHPTYSADGSKLAWLAMDEDGNEADQNELIVLDTKSGKKYNLTKDWDETINGFDWSNDGSKIWFVAPTKGTIQVYEIALPKNLDKFTAKGIRQVTKGQFDVNGIVGQAGNHLIVSRNDMNHAPELYRLDTKSGQLAQLTKVNDEVYSKLAKSKVEPRTTKASDGKDLFSWVVYPPDFDPNKKYPTLLYCQGGPQSALTQFYSYRWNLQLIAAQGYIVVAPNRRGMPGHGEEWNRQISGDWGGQPIRDYLSAIDDVAKEAYVDKDRLGAVGASYGGYSVFMLAGVHEGRFKTFIAHDGLFDMRSWYGTTEEMFFANNELKGPYWETKSPQSYKEYNPIELANKWDTPILIVQGGQDFRVGIEQGLQAFQVAQLKGIKSRLLYLPDENHWVLQPQNAMVWQREFFKWLDETLDKKAN</sequence>
<keyword evidence="2" id="KW-0645">Protease</keyword>
<dbReference type="GO" id="GO:0004252">
    <property type="term" value="F:serine-type endopeptidase activity"/>
    <property type="evidence" value="ECO:0007669"/>
    <property type="project" value="TreeGrafter"/>
</dbReference>
<evidence type="ECO:0000256" key="1">
    <source>
        <dbReference type="ARBA" id="ARBA00010040"/>
    </source>
</evidence>
<name>A0A2N3V1X4_9BACT</name>
<keyword evidence="5" id="KW-0720">Serine protease</keyword>
<dbReference type="InterPro" id="IPR011042">
    <property type="entry name" value="6-blade_b-propeller_TolB-like"/>
</dbReference>
<gene>
    <name evidence="8" type="ORF">BD749_0567</name>
</gene>
<dbReference type="PANTHER" id="PTHR42776">
    <property type="entry name" value="SERINE PEPTIDASE S9 FAMILY MEMBER"/>
    <property type="match status" value="1"/>
</dbReference>
<comment type="similarity">
    <text evidence="1">Belongs to the peptidase S9C family.</text>
</comment>
<keyword evidence="4" id="KW-0378">Hydrolase</keyword>
<dbReference type="FunFam" id="3.40.50.1820:FF:000028">
    <property type="entry name" value="S9 family peptidase"/>
    <property type="match status" value="1"/>
</dbReference>
<keyword evidence="8" id="KW-0031">Aminopeptidase</keyword>
<dbReference type="InterPro" id="IPR001375">
    <property type="entry name" value="Peptidase_S9_cat"/>
</dbReference>
<keyword evidence="9" id="KW-1185">Reference proteome</keyword>
<feature type="domain" description="Peptidase S9 prolyl oligopeptidase catalytic" evidence="7">
    <location>
        <begin position="470"/>
        <end position="680"/>
    </location>
</feature>
<dbReference type="SUPFAM" id="SSF53474">
    <property type="entry name" value="alpha/beta-Hydrolases"/>
    <property type="match status" value="1"/>
</dbReference>
<evidence type="ECO:0000256" key="3">
    <source>
        <dbReference type="ARBA" id="ARBA00022729"/>
    </source>
</evidence>
<dbReference type="Pfam" id="PF00326">
    <property type="entry name" value="Peptidase_S9"/>
    <property type="match status" value="1"/>
</dbReference>
<proteinExistence type="inferred from homology"/>
<protein>
    <submittedName>
        <fullName evidence="8">Dipeptidyl aminopeptidase/acylaminoacyl peptidase</fullName>
    </submittedName>
</protein>
<dbReference type="GO" id="GO:0004177">
    <property type="term" value="F:aminopeptidase activity"/>
    <property type="evidence" value="ECO:0007669"/>
    <property type="project" value="UniProtKB-KW"/>
</dbReference>
<dbReference type="Pfam" id="PF07676">
    <property type="entry name" value="PD40"/>
    <property type="match status" value="3"/>
</dbReference>
<evidence type="ECO:0000256" key="6">
    <source>
        <dbReference type="SAM" id="SignalP"/>
    </source>
</evidence>
<dbReference type="Proteomes" id="UP000233782">
    <property type="component" value="Unassembled WGS sequence"/>
</dbReference>